<dbReference type="SMART" id="SM00324">
    <property type="entry name" value="RhoGAP"/>
    <property type="match status" value="1"/>
</dbReference>
<keyword evidence="1" id="KW-0343">GTPase activation</keyword>
<evidence type="ECO:0000256" key="2">
    <source>
        <dbReference type="SAM" id="MobiDB-lite"/>
    </source>
</evidence>
<dbReference type="Gene3D" id="1.10.555.10">
    <property type="entry name" value="Rho GTPase activation protein"/>
    <property type="match status" value="1"/>
</dbReference>
<keyword evidence="5" id="KW-1185">Reference proteome</keyword>
<dbReference type="InterPro" id="IPR037863">
    <property type="entry name" value="RHOGAP6/36"/>
</dbReference>
<dbReference type="PANTHER" id="PTHR12635">
    <property type="entry name" value="RHO-GTPASE-ACTIVATING PROTEIN 6 FAMILY MEMBER"/>
    <property type="match status" value="1"/>
</dbReference>
<dbReference type="SUPFAM" id="SSF48350">
    <property type="entry name" value="GTPase activation domain, GAP"/>
    <property type="match status" value="1"/>
</dbReference>
<protein>
    <recommendedName>
        <fullName evidence="3">Rho-GAP domain-containing protein</fullName>
    </recommendedName>
</protein>
<dbReference type="InterPro" id="IPR000198">
    <property type="entry name" value="RhoGAP_dom"/>
</dbReference>
<feature type="domain" description="Rho-GAP" evidence="3">
    <location>
        <begin position="1"/>
        <end position="179"/>
    </location>
</feature>
<name>A0ABV0NRC0_9TELE</name>
<evidence type="ECO:0000256" key="1">
    <source>
        <dbReference type="ARBA" id="ARBA00022468"/>
    </source>
</evidence>
<sequence length="424" mass="47380">LREEFDRGIDVQLDEEHSVHDVAALLKEFLRDMPDPLLTRELYTAFINTTCEPHCLYYLSLTYSILISAAVLELDEQQSVTQLLIYLLPVCNSDTLHRLLEFLSTVADHANDQHTKDGQEIPGNKMTYSNLATIFGPNLLHKQKSSDKEFSVQSSARAEESTAVIAVLQRMIAGCHTLFMVCGSAKRTYEESLTPEEPFSLSERRSSSDSNKVSSGEVSPYDNNSPVLSERRGEPGSPASEQQFPVVEQVPDWSREPSKGSHGNMSEDNSHSSQEGLDGPHGDVKLQTDAKRTHTALECRTHPPITRLYTAPHSQTGRPRLQLNINPAVTSHLNSMQGSLRSPSDGRFPPPYNAHRRVTGSQSSPQLATPPRHQLQPGRQITPQTDSGQVVPQSAEWQDWQRERWQIWQLLSSDNADTLPETLV</sequence>
<feature type="compositionally biased region" description="Polar residues" evidence="2">
    <location>
        <begin position="261"/>
        <end position="275"/>
    </location>
</feature>
<feature type="region of interest" description="Disordered" evidence="2">
    <location>
        <begin position="334"/>
        <end position="396"/>
    </location>
</feature>
<dbReference type="EMBL" id="JAHRIO010050076">
    <property type="protein sequence ID" value="MEQ2173935.1"/>
    <property type="molecule type" value="Genomic_DNA"/>
</dbReference>
<dbReference type="InterPro" id="IPR008936">
    <property type="entry name" value="Rho_GTPase_activation_prot"/>
</dbReference>
<gene>
    <name evidence="4" type="ORF">GOODEAATRI_002762</name>
</gene>
<feature type="compositionally biased region" description="Low complexity" evidence="2">
    <location>
        <begin position="208"/>
        <end position="219"/>
    </location>
</feature>
<organism evidence="4 5">
    <name type="scientific">Goodea atripinnis</name>
    <dbReference type="NCBI Taxonomy" id="208336"/>
    <lineage>
        <taxon>Eukaryota</taxon>
        <taxon>Metazoa</taxon>
        <taxon>Chordata</taxon>
        <taxon>Craniata</taxon>
        <taxon>Vertebrata</taxon>
        <taxon>Euteleostomi</taxon>
        <taxon>Actinopterygii</taxon>
        <taxon>Neopterygii</taxon>
        <taxon>Teleostei</taxon>
        <taxon>Neoteleostei</taxon>
        <taxon>Acanthomorphata</taxon>
        <taxon>Ovalentaria</taxon>
        <taxon>Atherinomorphae</taxon>
        <taxon>Cyprinodontiformes</taxon>
        <taxon>Goodeidae</taxon>
        <taxon>Goodea</taxon>
    </lineage>
</organism>
<feature type="non-terminal residue" evidence="4">
    <location>
        <position position="1"/>
    </location>
</feature>
<accession>A0ABV0NRC0</accession>
<comment type="caution">
    <text evidence="4">The sequence shown here is derived from an EMBL/GenBank/DDBJ whole genome shotgun (WGS) entry which is preliminary data.</text>
</comment>
<evidence type="ECO:0000313" key="4">
    <source>
        <dbReference type="EMBL" id="MEQ2173935.1"/>
    </source>
</evidence>
<dbReference type="PANTHER" id="PTHR12635:SF7">
    <property type="entry name" value="RHO GTPASE ACTIVATING PROTEIN 6-RELATED"/>
    <property type="match status" value="1"/>
</dbReference>
<reference evidence="4 5" key="1">
    <citation type="submission" date="2021-06" db="EMBL/GenBank/DDBJ databases">
        <authorList>
            <person name="Palmer J.M."/>
        </authorList>
    </citation>
    <scope>NUCLEOTIDE SEQUENCE [LARGE SCALE GENOMIC DNA]</scope>
    <source>
        <strain evidence="4 5">GA_2019</strain>
        <tissue evidence="4">Muscle</tissue>
    </source>
</reference>
<dbReference type="PROSITE" id="PS50238">
    <property type="entry name" value="RHOGAP"/>
    <property type="match status" value="1"/>
</dbReference>
<evidence type="ECO:0000259" key="3">
    <source>
        <dbReference type="PROSITE" id="PS50238"/>
    </source>
</evidence>
<dbReference type="Proteomes" id="UP001476798">
    <property type="component" value="Unassembled WGS sequence"/>
</dbReference>
<dbReference type="Pfam" id="PF00620">
    <property type="entry name" value="RhoGAP"/>
    <property type="match status" value="1"/>
</dbReference>
<feature type="compositionally biased region" description="Polar residues" evidence="2">
    <location>
        <begin position="377"/>
        <end position="396"/>
    </location>
</feature>
<evidence type="ECO:0000313" key="5">
    <source>
        <dbReference type="Proteomes" id="UP001476798"/>
    </source>
</evidence>
<feature type="region of interest" description="Disordered" evidence="2">
    <location>
        <begin position="194"/>
        <end position="319"/>
    </location>
</feature>
<feature type="compositionally biased region" description="Basic and acidic residues" evidence="2">
    <location>
        <begin position="278"/>
        <end position="301"/>
    </location>
</feature>
<proteinExistence type="predicted"/>